<protein>
    <submittedName>
        <fullName evidence="1">Uncharacterized protein</fullName>
    </submittedName>
</protein>
<organism evidence="1">
    <name type="scientific">Aphanomyces invadans</name>
    <dbReference type="NCBI Taxonomy" id="157072"/>
    <lineage>
        <taxon>Eukaryota</taxon>
        <taxon>Sar</taxon>
        <taxon>Stramenopiles</taxon>
        <taxon>Oomycota</taxon>
        <taxon>Saprolegniomycetes</taxon>
        <taxon>Saprolegniales</taxon>
        <taxon>Verrucalvaceae</taxon>
        <taxon>Aphanomyces</taxon>
    </lineage>
</organism>
<reference evidence="1" key="1">
    <citation type="submission" date="2013-12" db="EMBL/GenBank/DDBJ databases">
        <title>The Genome Sequence of Aphanomyces invadans NJM9701.</title>
        <authorList>
            <consortium name="The Broad Institute Genomics Platform"/>
            <person name="Russ C."/>
            <person name="Tyler B."/>
            <person name="van West P."/>
            <person name="Dieguez-Uribeondo J."/>
            <person name="Young S.K."/>
            <person name="Zeng Q."/>
            <person name="Gargeya S."/>
            <person name="Fitzgerald M."/>
            <person name="Abouelleil A."/>
            <person name="Alvarado L."/>
            <person name="Chapman S.B."/>
            <person name="Gainer-Dewar J."/>
            <person name="Goldberg J."/>
            <person name="Griggs A."/>
            <person name="Gujja S."/>
            <person name="Hansen M."/>
            <person name="Howarth C."/>
            <person name="Imamovic A."/>
            <person name="Ireland A."/>
            <person name="Larimer J."/>
            <person name="McCowan C."/>
            <person name="Murphy C."/>
            <person name="Pearson M."/>
            <person name="Poon T.W."/>
            <person name="Priest M."/>
            <person name="Roberts A."/>
            <person name="Saif S."/>
            <person name="Shea T."/>
            <person name="Sykes S."/>
            <person name="Wortman J."/>
            <person name="Nusbaum C."/>
            <person name="Birren B."/>
        </authorList>
    </citation>
    <scope>NUCLEOTIDE SEQUENCE [LARGE SCALE GENOMIC DNA]</scope>
    <source>
        <strain evidence="1">NJM9701</strain>
    </source>
</reference>
<dbReference type="RefSeq" id="XP_008880230.1">
    <property type="nucleotide sequence ID" value="XM_008882008.1"/>
</dbReference>
<accession>A0A024TB14</accession>
<dbReference type="VEuPathDB" id="FungiDB:H310_14199"/>
<proteinExistence type="predicted"/>
<name>A0A024TB14_9STRA</name>
<gene>
    <name evidence="1" type="ORF">H310_14199</name>
</gene>
<dbReference type="GeneID" id="20091249"/>
<dbReference type="EMBL" id="KI914013">
    <property type="protein sequence ID" value="ETV91199.1"/>
    <property type="molecule type" value="Genomic_DNA"/>
</dbReference>
<evidence type="ECO:0000313" key="1">
    <source>
        <dbReference type="EMBL" id="ETV91199.1"/>
    </source>
</evidence>
<dbReference type="AlphaFoldDB" id="A0A024TB14"/>
<sequence length="108" mass="11980">MAAAVDGAAVAAEEAEDFTAGSSNYLMNDVDLGSDYGYGHDQEWNLPAIPQPPNFEGLPYVRENEKYLTPINTLRSAFPSWHGVLDADSRVGRMLGDFMRVLEQDRQE</sequence>